<dbReference type="PANTHER" id="PTHR35391:SF5">
    <property type="entry name" value="DUF6590 DOMAIN-CONTAINING PROTEIN"/>
    <property type="match status" value="1"/>
</dbReference>
<dbReference type="AlphaFoldDB" id="W3XM75"/>
<evidence type="ECO:0000259" key="2">
    <source>
        <dbReference type="Pfam" id="PF26082"/>
    </source>
</evidence>
<reference evidence="4" key="1">
    <citation type="journal article" date="2015" name="BMC Genomics">
        <title>Genomic and transcriptomic analysis of the endophytic fungus Pestalotiopsis fici reveals its lifestyle and high potential for synthesis of natural products.</title>
        <authorList>
            <person name="Wang X."/>
            <person name="Zhang X."/>
            <person name="Liu L."/>
            <person name="Xiang M."/>
            <person name="Wang W."/>
            <person name="Sun X."/>
            <person name="Che Y."/>
            <person name="Guo L."/>
            <person name="Liu G."/>
            <person name="Guo L."/>
            <person name="Wang C."/>
            <person name="Yin W.B."/>
            <person name="Stadler M."/>
            <person name="Zhang X."/>
            <person name="Liu X."/>
        </authorList>
    </citation>
    <scope>NUCLEOTIDE SEQUENCE [LARGE SCALE GENOMIC DNA]</scope>
    <source>
        <strain evidence="4">W106-1 / CGMCC3.15140</strain>
    </source>
</reference>
<gene>
    <name evidence="3" type="ORF">PFICI_00898</name>
</gene>
<dbReference type="Proteomes" id="UP000030651">
    <property type="component" value="Unassembled WGS sequence"/>
</dbReference>
<organism evidence="3 4">
    <name type="scientific">Pestalotiopsis fici (strain W106-1 / CGMCC3.15140)</name>
    <dbReference type="NCBI Taxonomy" id="1229662"/>
    <lineage>
        <taxon>Eukaryota</taxon>
        <taxon>Fungi</taxon>
        <taxon>Dikarya</taxon>
        <taxon>Ascomycota</taxon>
        <taxon>Pezizomycotina</taxon>
        <taxon>Sordariomycetes</taxon>
        <taxon>Xylariomycetidae</taxon>
        <taxon>Amphisphaeriales</taxon>
        <taxon>Sporocadaceae</taxon>
        <taxon>Pestalotiopsis</taxon>
    </lineage>
</organism>
<evidence type="ECO:0000313" key="4">
    <source>
        <dbReference type="Proteomes" id="UP000030651"/>
    </source>
</evidence>
<dbReference type="PANTHER" id="PTHR35391">
    <property type="entry name" value="C2H2-TYPE DOMAIN-CONTAINING PROTEIN-RELATED"/>
    <property type="match status" value="1"/>
</dbReference>
<name>W3XM75_PESFW</name>
<proteinExistence type="predicted"/>
<accession>W3XM75</accession>
<dbReference type="EMBL" id="KI912109">
    <property type="protein sequence ID" value="ETS87070.1"/>
    <property type="molecule type" value="Genomic_DNA"/>
</dbReference>
<protein>
    <recommendedName>
        <fullName evidence="2">Oxidoreductase acuF-like C2H2 type zinc-finger domain-containing protein</fullName>
    </recommendedName>
</protein>
<dbReference type="RefSeq" id="XP_007827670.1">
    <property type="nucleotide sequence ID" value="XM_007829479.1"/>
</dbReference>
<dbReference type="eggNOG" id="ENOG502SQ11">
    <property type="taxonomic scope" value="Eukaryota"/>
</dbReference>
<dbReference type="STRING" id="1229662.W3XM75"/>
<dbReference type="InterPro" id="IPR058925">
    <property type="entry name" value="zf-C2H2_AcuF"/>
</dbReference>
<dbReference type="Pfam" id="PF26082">
    <property type="entry name" value="zf-C2H2_AcuF"/>
    <property type="match status" value="1"/>
</dbReference>
<dbReference type="GeneID" id="19265911"/>
<dbReference type="InParanoid" id="W3XM75"/>
<dbReference type="OrthoDB" id="20872at2759"/>
<evidence type="ECO:0000256" key="1">
    <source>
        <dbReference type="SAM" id="MobiDB-lite"/>
    </source>
</evidence>
<evidence type="ECO:0000313" key="3">
    <source>
        <dbReference type="EMBL" id="ETS87070.1"/>
    </source>
</evidence>
<keyword evidence="4" id="KW-1185">Reference proteome</keyword>
<sequence>MARHLRDIGTTLLDRFLFLMSKESTGFAIDRLESHIQNLKTLLDMVQSSYDDDSDTSDFNYDSYSEIAEDLKTDTTCLIRINSVLNYTARLAPSFGTSPRGPTALGELYQSYCDRISNRFPNAVECLISRLGKANYDRCLRRIQRNNEDDEEPKETERVQMANTVVVSAFHDSGLGSSVPSKSSYAETVMSYGADGNQQSVRVPTLSEEAKQGLPFTCVACSKTVTIKNNSLWKRHLYEDLCPWMCLDPECPSGDSVFSHRNDWLAHLSFKHQMAPAWASTQCPLCCSDIESGKTSITRHLGNHLEEIALGSLSTQTELDNDNDEDSQTSISHEGSTEDSIGKLNLTDPGGSLQIEEPPPVTLENQSGDDIFHDSQPPLKSDRAESHGQSQDTEQLNVTDEGTAYMHYGGGGGPSSDSESEYDSDGPPSPPPPPEEETFHCCECDEERTFSTSYDGEWVCNSCGKVKCSMCGD</sequence>
<dbReference type="HOGENOM" id="CLU_577588_0_0_1"/>
<feature type="compositionally biased region" description="Polar residues" evidence="1">
    <location>
        <begin position="387"/>
        <end position="400"/>
    </location>
</feature>
<feature type="domain" description="Oxidoreductase acuF-like C2H2 type zinc-finger" evidence="2">
    <location>
        <begin position="214"/>
        <end position="241"/>
    </location>
</feature>
<dbReference type="KEGG" id="pfy:PFICI_00898"/>
<feature type="region of interest" description="Disordered" evidence="1">
    <location>
        <begin position="317"/>
        <end position="439"/>
    </location>
</feature>